<dbReference type="EMBL" id="CWJL01000129">
    <property type="protein sequence ID" value="CRY69806.1"/>
    <property type="molecule type" value="Genomic_DNA"/>
</dbReference>
<keyword evidence="4" id="KW-1185">Reference proteome</keyword>
<protein>
    <submittedName>
        <fullName evidence="2">Uncharacterized protein</fullName>
    </submittedName>
</protein>
<dbReference type="AlphaFoldDB" id="A0A0T9QC29"/>
<proteinExistence type="predicted"/>
<gene>
    <name evidence="2" type="ORF">ERS008529_02910</name>
    <name evidence="3" type="ORF">ERS137968_04964</name>
</gene>
<name>A0A0T9QC29_9GAMM</name>
<dbReference type="Proteomes" id="UP000044625">
    <property type="component" value="Unassembled WGS sequence"/>
</dbReference>
<accession>A0A0T9QC29</accession>
<feature type="compositionally biased region" description="Basic and acidic residues" evidence="1">
    <location>
        <begin position="62"/>
        <end position="82"/>
    </location>
</feature>
<evidence type="ECO:0000256" key="1">
    <source>
        <dbReference type="SAM" id="MobiDB-lite"/>
    </source>
</evidence>
<evidence type="ECO:0000313" key="4">
    <source>
        <dbReference type="Proteomes" id="UP000044625"/>
    </source>
</evidence>
<sequence length="98" mass="10847">MTQKWNITVETQSGETYVGVMTRQQPEIVNGFVAIATEEGEWIYLKPDEVKKMHFVPVGNAEEGKDNENRNADLQSEPKAEDEVGSTDSGGSSLELDD</sequence>
<dbReference type="OrthoDB" id="6507115at2"/>
<reference evidence="2" key="2">
    <citation type="submission" date="2015-03" db="EMBL/GenBank/DDBJ databases">
        <authorList>
            <person name="Murphy D."/>
        </authorList>
    </citation>
    <scope>NUCLEOTIDE SEQUENCE [LARGE SCALE GENOMIC DNA]</scope>
    <source>
        <strain evidence="2">A125KOH2</strain>
    </source>
</reference>
<dbReference type="EMBL" id="CQAZ01000026">
    <property type="protein sequence ID" value="CNI05002.1"/>
    <property type="molecule type" value="Genomic_DNA"/>
</dbReference>
<feature type="region of interest" description="Disordered" evidence="1">
    <location>
        <begin position="57"/>
        <end position="98"/>
    </location>
</feature>
<dbReference type="Proteomes" id="UP000045840">
    <property type="component" value="Unassembled WGS sequence"/>
</dbReference>
<reference evidence="5" key="1">
    <citation type="submission" date="2015-03" db="EMBL/GenBank/DDBJ databases">
        <authorList>
            <consortium name="Pathogen Informatics"/>
        </authorList>
    </citation>
    <scope>NUCLEOTIDE SEQUENCE [LARGE SCALE GENOMIC DNA]</scope>
    <source>
        <strain evidence="5">A125KOH2</strain>
    </source>
</reference>
<evidence type="ECO:0000313" key="5">
    <source>
        <dbReference type="Proteomes" id="UP000045840"/>
    </source>
</evidence>
<dbReference type="STRING" id="1288385.ERS137968_04964"/>
<dbReference type="RefSeq" id="WP_049613870.1">
    <property type="nucleotide sequence ID" value="NZ_CAWMMU010000129.1"/>
</dbReference>
<evidence type="ECO:0000313" key="2">
    <source>
        <dbReference type="EMBL" id="CNI05002.1"/>
    </source>
</evidence>
<evidence type="ECO:0000313" key="3">
    <source>
        <dbReference type="EMBL" id="CRY69806.1"/>
    </source>
</evidence>
<organism evidence="2 5">
    <name type="scientific">Yersinia pekkanenii</name>
    <dbReference type="NCBI Taxonomy" id="1288385"/>
    <lineage>
        <taxon>Bacteria</taxon>
        <taxon>Pseudomonadati</taxon>
        <taxon>Pseudomonadota</taxon>
        <taxon>Gammaproteobacteria</taxon>
        <taxon>Enterobacterales</taxon>
        <taxon>Yersiniaceae</taxon>
        <taxon>Yersinia</taxon>
    </lineage>
</organism>
<reference evidence="3 4" key="3">
    <citation type="submission" date="2015-03" db="EMBL/GenBank/DDBJ databases">
        <authorList>
            <consortium name="Pathogen Informatics"/>
            <person name="Murphy D."/>
        </authorList>
    </citation>
    <scope>NUCLEOTIDE SEQUENCE [LARGE SCALE GENOMIC DNA]</scope>
    <source>
        <strain evidence="4">type strain: CIP110230</strain>
        <strain evidence="3">Type strain: CIP110230</strain>
    </source>
</reference>